<protein>
    <submittedName>
        <fullName evidence="1">TPR repeat protein</fullName>
    </submittedName>
</protein>
<keyword evidence="2" id="KW-1185">Reference proteome</keyword>
<dbReference type="STRING" id="1236970.JCM9140_2221"/>
<sequence>MDKRIHKNDKKVILYPGLVKRLIEKGMDALKEKDGKSAYDFFCQQKNMSLIIHKSYLGRC</sequence>
<comment type="caution">
    <text evidence="1">The sequence shown here is derived from an EMBL/GenBank/DDBJ whole genome shotgun (WGS) entry which is preliminary data.</text>
</comment>
<accession>W4Q287</accession>
<evidence type="ECO:0000313" key="2">
    <source>
        <dbReference type="Proteomes" id="UP000018890"/>
    </source>
</evidence>
<reference evidence="1" key="1">
    <citation type="journal article" date="2014" name="Genome Announc.">
        <title>Draft Genome Sequences of Three Alkaliphilic Bacillus Strains, Bacillus wakoensis JCM 9140T, Bacillus akibai JCM 9157T, and Bacillus hemicellulosilyticus JCM 9152T.</title>
        <authorList>
            <person name="Yuki M."/>
            <person name="Oshima K."/>
            <person name="Suda W."/>
            <person name="Oshida Y."/>
            <person name="Kitamura K."/>
            <person name="Iida T."/>
            <person name="Hattori M."/>
            <person name="Ohkuma M."/>
        </authorList>
    </citation>
    <scope>NUCLEOTIDE SEQUENCE [LARGE SCALE GENOMIC DNA]</scope>
    <source>
        <strain evidence="1">JCM 9140</strain>
    </source>
</reference>
<dbReference type="RefSeq" id="WP_206777494.1">
    <property type="nucleotide sequence ID" value="NZ_BAUT01000019.1"/>
</dbReference>
<dbReference type="Proteomes" id="UP000018890">
    <property type="component" value="Unassembled WGS sequence"/>
</dbReference>
<evidence type="ECO:0000313" key="1">
    <source>
        <dbReference type="EMBL" id="GAE26186.1"/>
    </source>
</evidence>
<gene>
    <name evidence="1" type="ORF">JCM9140_2221</name>
</gene>
<name>W4Q287_9BACI</name>
<proteinExistence type="predicted"/>
<dbReference type="AlphaFoldDB" id="W4Q287"/>
<dbReference type="EMBL" id="BAUT01000019">
    <property type="protein sequence ID" value="GAE26186.1"/>
    <property type="molecule type" value="Genomic_DNA"/>
</dbReference>
<organism evidence="1 2">
    <name type="scientific">Halalkalibacter wakoensis JCM 9140</name>
    <dbReference type="NCBI Taxonomy" id="1236970"/>
    <lineage>
        <taxon>Bacteria</taxon>
        <taxon>Bacillati</taxon>
        <taxon>Bacillota</taxon>
        <taxon>Bacilli</taxon>
        <taxon>Bacillales</taxon>
        <taxon>Bacillaceae</taxon>
        <taxon>Halalkalibacter</taxon>
    </lineage>
</organism>